<evidence type="ECO:0000313" key="10">
    <source>
        <dbReference type="EMBL" id="MDO6577898.1"/>
    </source>
</evidence>
<dbReference type="GO" id="GO:0003677">
    <property type="term" value="F:DNA binding"/>
    <property type="evidence" value="ECO:0007669"/>
    <property type="project" value="UniProtKB-KW"/>
</dbReference>
<evidence type="ECO:0000256" key="1">
    <source>
        <dbReference type="ARBA" id="ARBA00014474"/>
    </source>
</evidence>
<evidence type="ECO:0000256" key="5">
    <source>
        <dbReference type="ARBA" id="ARBA00023014"/>
    </source>
</evidence>
<evidence type="ECO:0000256" key="3">
    <source>
        <dbReference type="ARBA" id="ARBA00022723"/>
    </source>
</evidence>
<keyword evidence="6" id="KW-0805">Transcription regulation</keyword>
<keyword evidence="5" id="KW-0411">Iron-sulfur</keyword>
<dbReference type="Gene3D" id="1.10.1660.10">
    <property type="match status" value="1"/>
</dbReference>
<evidence type="ECO:0000256" key="8">
    <source>
        <dbReference type="ARBA" id="ARBA00023163"/>
    </source>
</evidence>
<dbReference type="PROSITE" id="PS50937">
    <property type="entry name" value="HTH_MERR_2"/>
    <property type="match status" value="1"/>
</dbReference>
<evidence type="ECO:0000256" key="4">
    <source>
        <dbReference type="ARBA" id="ARBA00023004"/>
    </source>
</evidence>
<dbReference type="SUPFAM" id="SSF46955">
    <property type="entry name" value="Putative DNA-binding domain"/>
    <property type="match status" value="1"/>
</dbReference>
<dbReference type="InterPro" id="IPR009061">
    <property type="entry name" value="DNA-bd_dom_put_sf"/>
</dbReference>
<dbReference type="Proteomes" id="UP001170717">
    <property type="component" value="Unassembled WGS sequence"/>
</dbReference>
<dbReference type="Pfam" id="PF09278">
    <property type="entry name" value="MerR-DNA-bind"/>
    <property type="match status" value="1"/>
</dbReference>
<dbReference type="AlphaFoldDB" id="A0AAW7Z5P7"/>
<dbReference type="Pfam" id="PF00376">
    <property type="entry name" value="MerR"/>
    <property type="match status" value="1"/>
</dbReference>
<keyword evidence="8" id="KW-0804">Transcription</keyword>
<keyword evidence="7" id="KW-0238">DNA-binding</keyword>
<dbReference type="PRINTS" id="PR00040">
    <property type="entry name" value="HTHMERR"/>
</dbReference>
<dbReference type="EMBL" id="JAUOQI010000006">
    <property type="protein sequence ID" value="MDO6577898.1"/>
    <property type="molecule type" value="Genomic_DNA"/>
</dbReference>
<comment type="caution">
    <text evidence="10">The sequence shown here is derived from an EMBL/GenBank/DDBJ whole genome shotgun (WGS) entry which is preliminary data.</text>
</comment>
<feature type="domain" description="HTH merR-type" evidence="9">
    <location>
        <begin position="11"/>
        <end position="79"/>
    </location>
</feature>
<dbReference type="PANTHER" id="PTHR30204:SF0">
    <property type="entry name" value="REDOX-SENSITIVE TRANSCRIPTIONAL ACTIVATOR SOXR"/>
    <property type="match status" value="1"/>
</dbReference>
<organism evidence="10 11">
    <name type="scientific">Alteromonas stellipolaris</name>
    <dbReference type="NCBI Taxonomy" id="233316"/>
    <lineage>
        <taxon>Bacteria</taxon>
        <taxon>Pseudomonadati</taxon>
        <taxon>Pseudomonadota</taxon>
        <taxon>Gammaproteobacteria</taxon>
        <taxon>Alteromonadales</taxon>
        <taxon>Alteromonadaceae</taxon>
        <taxon>Alteromonas/Salinimonas group</taxon>
        <taxon>Alteromonas</taxon>
    </lineage>
</organism>
<keyword evidence="2" id="KW-0001">2Fe-2S</keyword>
<dbReference type="InterPro" id="IPR015358">
    <property type="entry name" value="Tscrpt_reg_MerR_DNA-bd"/>
</dbReference>
<sequence length="160" mass="17880">MQIFKMAPEPLVRIGFVAKRTGNAVSLIRYYANESLIPSVRTQGGNRMFPRSVIRRVSFILIAQNMGYALDDIRQLLQTLPDNRTPNKEDWARLSEVFNKHIAKRIAELTALKSSLEGCIGCGCLSLDKCKLYNKHDRIAEKGAGARFLLGDSPSDAVIK</sequence>
<protein>
    <recommendedName>
        <fullName evidence="1">Redox-sensitive transcriptional activator SoxR</fullName>
    </recommendedName>
</protein>
<accession>A0AAW7Z5P7</accession>
<evidence type="ECO:0000259" key="9">
    <source>
        <dbReference type="PROSITE" id="PS50937"/>
    </source>
</evidence>
<dbReference type="PANTHER" id="PTHR30204">
    <property type="entry name" value="REDOX-CYCLING DRUG-SENSING TRANSCRIPTIONAL ACTIVATOR SOXR"/>
    <property type="match status" value="1"/>
</dbReference>
<evidence type="ECO:0000256" key="2">
    <source>
        <dbReference type="ARBA" id="ARBA00022714"/>
    </source>
</evidence>
<dbReference type="InterPro" id="IPR010211">
    <property type="entry name" value="Redox-sen_tscrpt-act_SoxR"/>
</dbReference>
<evidence type="ECO:0000256" key="6">
    <source>
        <dbReference type="ARBA" id="ARBA00023015"/>
    </source>
</evidence>
<dbReference type="SMART" id="SM00422">
    <property type="entry name" value="HTH_MERR"/>
    <property type="match status" value="1"/>
</dbReference>
<keyword evidence="4" id="KW-0408">Iron</keyword>
<dbReference type="GO" id="GO:0046872">
    <property type="term" value="F:metal ion binding"/>
    <property type="evidence" value="ECO:0007669"/>
    <property type="project" value="UniProtKB-KW"/>
</dbReference>
<dbReference type="NCBIfam" id="TIGR01950">
    <property type="entry name" value="SoxR"/>
    <property type="match status" value="1"/>
</dbReference>
<dbReference type="GO" id="GO:0051537">
    <property type="term" value="F:2 iron, 2 sulfur cluster binding"/>
    <property type="evidence" value="ECO:0007669"/>
    <property type="project" value="UniProtKB-KW"/>
</dbReference>
<reference evidence="10" key="1">
    <citation type="submission" date="2023-07" db="EMBL/GenBank/DDBJ databases">
        <title>Genome content predicts the carbon catabolic preferences of heterotrophic bacteria.</title>
        <authorList>
            <person name="Gralka M."/>
        </authorList>
    </citation>
    <scope>NUCLEOTIDE SEQUENCE</scope>
    <source>
        <strain evidence="10">F2M12</strain>
    </source>
</reference>
<keyword evidence="3" id="KW-0479">Metal-binding</keyword>
<dbReference type="CDD" id="cd01110">
    <property type="entry name" value="HTH_SoxR"/>
    <property type="match status" value="1"/>
</dbReference>
<dbReference type="GO" id="GO:0006979">
    <property type="term" value="P:response to oxidative stress"/>
    <property type="evidence" value="ECO:0007669"/>
    <property type="project" value="InterPro"/>
</dbReference>
<name>A0AAW7Z5P7_9ALTE</name>
<dbReference type="InterPro" id="IPR000551">
    <property type="entry name" value="MerR-type_HTH_dom"/>
</dbReference>
<proteinExistence type="predicted"/>
<dbReference type="GO" id="GO:0003700">
    <property type="term" value="F:DNA-binding transcription factor activity"/>
    <property type="evidence" value="ECO:0007669"/>
    <property type="project" value="InterPro"/>
</dbReference>
<evidence type="ECO:0000313" key="11">
    <source>
        <dbReference type="Proteomes" id="UP001170717"/>
    </source>
</evidence>
<gene>
    <name evidence="10" type="primary">soxR</name>
    <name evidence="10" type="ORF">Q4527_10870</name>
</gene>
<evidence type="ECO:0000256" key="7">
    <source>
        <dbReference type="ARBA" id="ARBA00023125"/>
    </source>
</evidence>
<dbReference type="InterPro" id="IPR047057">
    <property type="entry name" value="MerR_fam"/>
</dbReference>